<evidence type="ECO:0000313" key="3">
    <source>
        <dbReference type="EMBL" id="KAK3334171.1"/>
    </source>
</evidence>
<organism evidence="3 4">
    <name type="scientific">Cercophora scortea</name>
    <dbReference type="NCBI Taxonomy" id="314031"/>
    <lineage>
        <taxon>Eukaryota</taxon>
        <taxon>Fungi</taxon>
        <taxon>Dikarya</taxon>
        <taxon>Ascomycota</taxon>
        <taxon>Pezizomycotina</taxon>
        <taxon>Sordariomycetes</taxon>
        <taxon>Sordariomycetidae</taxon>
        <taxon>Sordariales</taxon>
        <taxon>Lasiosphaeriaceae</taxon>
        <taxon>Cercophora</taxon>
    </lineage>
</organism>
<sequence length="387" mass="43250">MASQQAIHHNSFPATFRSVKSTPLPASQTTSNLRHGVRDPSHDLDGFFTETFSLAKLEKLQKHFWLAGAPRPASPLHQHLFLGRRVVITERLDMHLLWESDGLVYIKPLPRYLLEPETWTRYLTCPSSCACNPSTRSKCPTKQRREIALGFLYSYACLISYESDFELALNGEVAGARLLPFRSDEDGTSWAQWKVVVSDLLATLETEDVHARFLHAELRLSRLNKVHRFTQWPLFQPYNRRSHSYGDLFRNNMTWLATSTIFIALVLTAMQVGMGTPQLAEDEAFMNASYGFTVFSIVGPLGVVALVFVAGVYNFLVEVPRLVRSSLSKARAGKRRRGVEVGDVEVNGGKAVDSDVGLQSTAAQQRKSMFTQRVQGSPGVGEEAVST</sequence>
<gene>
    <name evidence="3" type="ORF">B0T19DRAFT_459783</name>
</gene>
<keyword evidence="4" id="KW-1185">Reference proteome</keyword>
<feature type="transmembrane region" description="Helical" evidence="2">
    <location>
        <begin position="292"/>
        <end position="316"/>
    </location>
</feature>
<reference evidence="3" key="2">
    <citation type="submission" date="2023-06" db="EMBL/GenBank/DDBJ databases">
        <authorList>
            <consortium name="Lawrence Berkeley National Laboratory"/>
            <person name="Haridas S."/>
            <person name="Hensen N."/>
            <person name="Bonometti L."/>
            <person name="Westerberg I."/>
            <person name="Brannstrom I.O."/>
            <person name="Guillou S."/>
            <person name="Cros-Aarteil S."/>
            <person name="Calhoun S."/>
            <person name="Kuo A."/>
            <person name="Mondo S."/>
            <person name="Pangilinan J."/>
            <person name="Riley R."/>
            <person name="Labutti K."/>
            <person name="Andreopoulos B."/>
            <person name="Lipzen A."/>
            <person name="Chen C."/>
            <person name="Yanf M."/>
            <person name="Daum C."/>
            <person name="Ng V."/>
            <person name="Clum A."/>
            <person name="Steindorff A."/>
            <person name="Ohm R."/>
            <person name="Martin F."/>
            <person name="Silar P."/>
            <person name="Natvig D."/>
            <person name="Lalanne C."/>
            <person name="Gautier V."/>
            <person name="Ament-Velasquez S.L."/>
            <person name="Kruys A."/>
            <person name="Hutchinson M.I."/>
            <person name="Powell A.J."/>
            <person name="Barry K."/>
            <person name="Miller A.N."/>
            <person name="Grigoriev I.V."/>
            <person name="Debuchy R."/>
            <person name="Gladieux P."/>
            <person name="Thoren M.H."/>
            <person name="Johannesson H."/>
        </authorList>
    </citation>
    <scope>NUCLEOTIDE SEQUENCE</scope>
    <source>
        <strain evidence="3">SMH4131-1</strain>
    </source>
</reference>
<dbReference type="PANTHER" id="PTHR34414">
    <property type="entry name" value="HET DOMAIN-CONTAINING PROTEIN-RELATED"/>
    <property type="match status" value="1"/>
</dbReference>
<keyword evidence="2" id="KW-0472">Membrane</keyword>
<comment type="caution">
    <text evidence="3">The sequence shown here is derived from an EMBL/GenBank/DDBJ whole genome shotgun (WGS) entry which is preliminary data.</text>
</comment>
<name>A0AAE0MIS5_9PEZI</name>
<feature type="region of interest" description="Disordered" evidence="1">
    <location>
        <begin position="17"/>
        <end position="36"/>
    </location>
</feature>
<dbReference type="InterPro" id="IPR046536">
    <property type="entry name" value="DUF6601"/>
</dbReference>
<protein>
    <submittedName>
        <fullName evidence="3">Uncharacterized protein</fullName>
    </submittedName>
</protein>
<feature type="transmembrane region" description="Helical" evidence="2">
    <location>
        <begin position="253"/>
        <end position="272"/>
    </location>
</feature>
<evidence type="ECO:0000256" key="1">
    <source>
        <dbReference type="SAM" id="MobiDB-lite"/>
    </source>
</evidence>
<reference evidence="3" key="1">
    <citation type="journal article" date="2023" name="Mol. Phylogenet. Evol.">
        <title>Genome-scale phylogeny and comparative genomics of the fungal order Sordariales.</title>
        <authorList>
            <person name="Hensen N."/>
            <person name="Bonometti L."/>
            <person name="Westerberg I."/>
            <person name="Brannstrom I.O."/>
            <person name="Guillou S."/>
            <person name="Cros-Aarteil S."/>
            <person name="Calhoun S."/>
            <person name="Haridas S."/>
            <person name="Kuo A."/>
            <person name="Mondo S."/>
            <person name="Pangilinan J."/>
            <person name="Riley R."/>
            <person name="LaButti K."/>
            <person name="Andreopoulos B."/>
            <person name="Lipzen A."/>
            <person name="Chen C."/>
            <person name="Yan M."/>
            <person name="Daum C."/>
            <person name="Ng V."/>
            <person name="Clum A."/>
            <person name="Steindorff A."/>
            <person name="Ohm R.A."/>
            <person name="Martin F."/>
            <person name="Silar P."/>
            <person name="Natvig D.O."/>
            <person name="Lalanne C."/>
            <person name="Gautier V."/>
            <person name="Ament-Velasquez S.L."/>
            <person name="Kruys A."/>
            <person name="Hutchinson M.I."/>
            <person name="Powell A.J."/>
            <person name="Barry K."/>
            <person name="Miller A.N."/>
            <person name="Grigoriev I.V."/>
            <person name="Debuchy R."/>
            <person name="Gladieux P."/>
            <person name="Hiltunen Thoren M."/>
            <person name="Johannesson H."/>
        </authorList>
    </citation>
    <scope>NUCLEOTIDE SEQUENCE</scope>
    <source>
        <strain evidence="3">SMH4131-1</strain>
    </source>
</reference>
<keyword evidence="2" id="KW-0812">Transmembrane</keyword>
<evidence type="ECO:0000256" key="2">
    <source>
        <dbReference type="SAM" id="Phobius"/>
    </source>
</evidence>
<proteinExistence type="predicted"/>
<dbReference type="Proteomes" id="UP001286456">
    <property type="component" value="Unassembled WGS sequence"/>
</dbReference>
<feature type="region of interest" description="Disordered" evidence="1">
    <location>
        <begin position="367"/>
        <end position="387"/>
    </location>
</feature>
<dbReference type="PANTHER" id="PTHR34414:SF1">
    <property type="entry name" value="SUBTILISIN-LIKE SERINE PROTEASE"/>
    <property type="match status" value="1"/>
</dbReference>
<feature type="compositionally biased region" description="Polar residues" evidence="1">
    <location>
        <begin position="18"/>
        <end position="33"/>
    </location>
</feature>
<keyword evidence="2" id="KW-1133">Transmembrane helix</keyword>
<dbReference type="EMBL" id="JAUEPO010000002">
    <property type="protein sequence ID" value="KAK3334171.1"/>
    <property type="molecule type" value="Genomic_DNA"/>
</dbReference>
<evidence type="ECO:0000313" key="4">
    <source>
        <dbReference type="Proteomes" id="UP001286456"/>
    </source>
</evidence>
<dbReference type="Pfam" id="PF20246">
    <property type="entry name" value="DUF6601"/>
    <property type="match status" value="1"/>
</dbReference>
<accession>A0AAE0MIS5</accession>
<dbReference type="AlphaFoldDB" id="A0AAE0MIS5"/>